<keyword evidence="6 11" id="KW-0547">Nucleotide-binding</keyword>
<feature type="binding site" evidence="11">
    <location>
        <position position="68"/>
    </location>
    <ligand>
        <name>substrate</name>
    </ligand>
</feature>
<keyword evidence="9 11" id="KW-0057">Aromatic amino acid biosynthesis</keyword>
<keyword evidence="4 11" id="KW-0028">Amino-acid biosynthesis</keyword>
<feature type="region of interest" description="Disordered" evidence="12">
    <location>
        <begin position="1"/>
        <end position="42"/>
    </location>
</feature>
<feature type="binding site" evidence="11">
    <location>
        <position position="173"/>
    </location>
    <ligand>
        <name>substrate</name>
    </ligand>
</feature>
<evidence type="ECO:0000256" key="10">
    <source>
        <dbReference type="ARBA" id="ARBA00048567"/>
    </source>
</evidence>
<evidence type="ECO:0000256" key="12">
    <source>
        <dbReference type="SAM" id="MobiDB-lite"/>
    </source>
</evidence>
<reference evidence="13 14" key="1">
    <citation type="submission" date="2020-06" db="EMBL/GenBank/DDBJ databases">
        <title>Taxonomy, biology and ecology of Rhodococcus bacteria occurring in California pistachio and other woody hosts as revealed by genome sequence analyses.</title>
        <authorList>
            <person name="Gai Y."/>
            <person name="Riely B."/>
        </authorList>
    </citation>
    <scope>NUCLEOTIDE SEQUENCE [LARGE SCALE GENOMIC DNA]</scope>
    <source>
        <strain evidence="13 14">BP-281</strain>
    </source>
</reference>
<evidence type="ECO:0000256" key="6">
    <source>
        <dbReference type="ARBA" id="ARBA00022741"/>
    </source>
</evidence>
<evidence type="ECO:0000256" key="2">
    <source>
        <dbReference type="ARBA" id="ARBA00006997"/>
    </source>
</evidence>
<evidence type="ECO:0000256" key="3">
    <source>
        <dbReference type="ARBA" id="ARBA00012154"/>
    </source>
</evidence>
<feature type="binding site" evidence="11">
    <location>
        <position position="114"/>
    </location>
    <ligand>
        <name>substrate</name>
    </ligand>
</feature>
<dbReference type="PANTHER" id="PTHR21087:SF16">
    <property type="entry name" value="SHIKIMATE KINASE 1, CHLOROPLASTIC"/>
    <property type="match status" value="1"/>
</dbReference>
<gene>
    <name evidence="11" type="primary">aroK</name>
    <name evidence="13" type="ORF">HQ603_05710</name>
</gene>
<comment type="cofactor">
    <cofactor evidence="11">
        <name>Mg(2+)</name>
        <dbReference type="ChEBI" id="CHEBI:18420"/>
    </cofactor>
    <text evidence="11">Binds 1 Mg(2+) ion per subunit.</text>
</comment>
<feature type="binding site" evidence="11">
    <location>
        <position position="154"/>
    </location>
    <ligand>
        <name>ATP</name>
        <dbReference type="ChEBI" id="CHEBI:30616"/>
    </ligand>
</feature>
<comment type="subcellular location">
    <subcellularLocation>
        <location evidence="11">Cytoplasm</location>
    </subcellularLocation>
</comment>
<comment type="similarity">
    <text evidence="2 11">Belongs to the shikimate kinase family.</text>
</comment>
<comment type="catalytic activity">
    <reaction evidence="10 11">
        <text>shikimate + ATP = 3-phosphoshikimate + ADP + H(+)</text>
        <dbReference type="Rhea" id="RHEA:13121"/>
        <dbReference type="ChEBI" id="CHEBI:15378"/>
        <dbReference type="ChEBI" id="CHEBI:30616"/>
        <dbReference type="ChEBI" id="CHEBI:36208"/>
        <dbReference type="ChEBI" id="CHEBI:145989"/>
        <dbReference type="ChEBI" id="CHEBI:456216"/>
        <dbReference type="EC" id="2.7.1.71"/>
    </reaction>
</comment>
<feature type="binding site" evidence="11">
    <location>
        <position position="92"/>
    </location>
    <ligand>
        <name>substrate</name>
    </ligand>
</feature>
<keyword evidence="14" id="KW-1185">Reference proteome</keyword>
<keyword evidence="5 11" id="KW-0808">Transferase</keyword>
<feature type="binding site" evidence="11">
    <location>
        <position position="50"/>
    </location>
    <ligand>
        <name>Mg(2+)</name>
        <dbReference type="ChEBI" id="CHEBI:18420"/>
    </ligand>
</feature>
<feature type="binding site" evidence="11">
    <location>
        <position position="190"/>
    </location>
    <ligand>
        <name>ATP</name>
        <dbReference type="ChEBI" id="CHEBI:30616"/>
    </ligand>
</feature>
<evidence type="ECO:0000256" key="11">
    <source>
        <dbReference type="HAMAP-Rule" id="MF_00109"/>
    </source>
</evidence>
<dbReference type="PANTHER" id="PTHR21087">
    <property type="entry name" value="SHIKIMATE KINASE"/>
    <property type="match status" value="1"/>
</dbReference>
<evidence type="ECO:0000313" key="14">
    <source>
        <dbReference type="Proteomes" id="UP000825228"/>
    </source>
</evidence>
<dbReference type="PROSITE" id="PS01128">
    <property type="entry name" value="SHIKIMATE_KINASE"/>
    <property type="match status" value="1"/>
</dbReference>
<evidence type="ECO:0000256" key="9">
    <source>
        <dbReference type="ARBA" id="ARBA00023141"/>
    </source>
</evidence>
<feature type="compositionally biased region" description="Gly residues" evidence="12">
    <location>
        <begin position="1"/>
        <end position="14"/>
    </location>
</feature>
<dbReference type="CDD" id="cd00464">
    <property type="entry name" value="SK"/>
    <property type="match status" value="1"/>
</dbReference>
<keyword evidence="11" id="KW-0963">Cytoplasm</keyword>
<dbReference type="Pfam" id="PF01202">
    <property type="entry name" value="SKI"/>
    <property type="match status" value="1"/>
</dbReference>
<accession>A0ABS7P1I0</accession>
<comment type="pathway">
    <text evidence="1 11">Metabolic intermediate biosynthesis; chorismate biosynthesis; chorismate from D-erythrose 4-phosphate and phosphoenolpyruvate: step 5/7.</text>
</comment>
<dbReference type="InterPro" id="IPR027417">
    <property type="entry name" value="P-loop_NTPase"/>
</dbReference>
<feature type="region of interest" description="Disordered" evidence="12">
    <location>
        <begin position="205"/>
        <end position="261"/>
    </location>
</feature>
<keyword evidence="8 11" id="KW-0067">ATP-binding</keyword>
<dbReference type="HAMAP" id="MF_00109">
    <property type="entry name" value="Shikimate_kinase"/>
    <property type="match status" value="1"/>
</dbReference>
<keyword evidence="11" id="KW-0479">Metal-binding</keyword>
<evidence type="ECO:0000256" key="8">
    <source>
        <dbReference type="ARBA" id="ARBA00022840"/>
    </source>
</evidence>
<evidence type="ECO:0000256" key="1">
    <source>
        <dbReference type="ARBA" id="ARBA00004842"/>
    </source>
</evidence>
<comment type="caution">
    <text evidence="13">The sequence shown here is derived from an EMBL/GenBank/DDBJ whole genome shotgun (WGS) entry which is preliminary data.</text>
</comment>
<keyword evidence="7 11" id="KW-0418">Kinase</keyword>
<sequence length="261" mass="27831">MTGQAGGRSNGPGQAGENDPGRAGGESTDGSSAEVRPRVVLIGPPGAGKSTIGRRVAKALGVELYDTDAAIEARTGRSIPEIFAEDGEPVFREIEEQVVVESLRSQSGVVSLGGGAVLSSRTRAALRGHTVVYLELGIGEGLRRTGALNANTSRPLLTGVDPKAKYRELMRTRRPLYREAATIRVRTDGRSPSRVVAAVLDRLGAPREVAPPRPERPRRGRTRRRARRQNRRTPAGDAPPPAVSDRTSPPGPRAPRPQEPT</sequence>
<feature type="compositionally biased region" description="Pro residues" evidence="12">
    <location>
        <begin position="249"/>
        <end position="261"/>
    </location>
</feature>
<proteinExistence type="inferred from homology"/>
<organism evidence="13 14">
    <name type="scientific">Rhodococcoides corynebacterioides</name>
    <dbReference type="NCBI Taxonomy" id="53972"/>
    <lineage>
        <taxon>Bacteria</taxon>
        <taxon>Bacillati</taxon>
        <taxon>Actinomycetota</taxon>
        <taxon>Actinomycetes</taxon>
        <taxon>Mycobacteriales</taxon>
        <taxon>Nocardiaceae</taxon>
        <taxon>Rhodococcoides</taxon>
    </lineage>
</organism>
<comment type="subunit">
    <text evidence="11">Monomer.</text>
</comment>
<evidence type="ECO:0000256" key="5">
    <source>
        <dbReference type="ARBA" id="ARBA00022679"/>
    </source>
</evidence>
<dbReference type="EMBL" id="JABUBU010000002">
    <property type="protein sequence ID" value="MBY6366248.1"/>
    <property type="molecule type" value="Genomic_DNA"/>
</dbReference>
<feature type="binding site" evidence="11">
    <location>
        <begin position="46"/>
        <end position="51"/>
    </location>
    <ligand>
        <name>ATP</name>
        <dbReference type="ChEBI" id="CHEBI:30616"/>
    </ligand>
</feature>
<dbReference type="EC" id="2.7.1.71" evidence="3 11"/>
<dbReference type="SUPFAM" id="SSF52540">
    <property type="entry name" value="P-loop containing nucleoside triphosphate hydrolases"/>
    <property type="match status" value="1"/>
</dbReference>
<keyword evidence="11" id="KW-0460">Magnesium</keyword>
<dbReference type="InterPro" id="IPR023000">
    <property type="entry name" value="Shikimate_kinase_CS"/>
</dbReference>
<evidence type="ECO:0000256" key="4">
    <source>
        <dbReference type="ARBA" id="ARBA00022605"/>
    </source>
</evidence>
<feature type="compositionally biased region" description="Basic residues" evidence="12">
    <location>
        <begin position="216"/>
        <end position="231"/>
    </location>
</feature>
<dbReference type="InterPro" id="IPR000623">
    <property type="entry name" value="Shikimate_kinase/TSH1"/>
</dbReference>
<protein>
    <recommendedName>
        <fullName evidence="3 11">Shikimate kinase</fullName>
        <shortName evidence="11">SK</shortName>
        <ecNumber evidence="3 11">2.7.1.71</ecNumber>
    </recommendedName>
</protein>
<dbReference type="Proteomes" id="UP000825228">
    <property type="component" value="Unassembled WGS sequence"/>
</dbReference>
<evidence type="ECO:0000256" key="7">
    <source>
        <dbReference type="ARBA" id="ARBA00022777"/>
    </source>
</evidence>
<dbReference type="InterPro" id="IPR031322">
    <property type="entry name" value="Shikimate/glucono_kinase"/>
</dbReference>
<name>A0ABS7P1I0_9NOCA</name>
<comment type="function">
    <text evidence="11">Catalyzes the specific phosphorylation of the 3-hydroxyl group of shikimic acid using ATP as a cosubstrate.</text>
</comment>
<evidence type="ECO:0000313" key="13">
    <source>
        <dbReference type="EMBL" id="MBY6366248.1"/>
    </source>
</evidence>
<dbReference type="GO" id="GO:0016301">
    <property type="term" value="F:kinase activity"/>
    <property type="evidence" value="ECO:0007669"/>
    <property type="project" value="UniProtKB-KW"/>
</dbReference>
<dbReference type="PRINTS" id="PR01100">
    <property type="entry name" value="SHIKIMTKNASE"/>
</dbReference>
<dbReference type="Gene3D" id="3.40.50.300">
    <property type="entry name" value="P-loop containing nucleotide triphosphate hydrolases"/>
    <property type="match status" value="1"/>
</dbReference>